<dbReference type="Pfam" id="PF17776">
    <property type="entry name" value="NLRC4_HD2"/>
    <property type="match status" value="1"/>
</dbReference>
<dbReference type="STRING" id="7918.ENSLOCP00000009446"/>
<dbReference type="SUPFAM" id="SSF52540">
    <property type="entry name" value="P-loop containing nucleoside triphosphate hydrolases"/>
    <property type="match status" value="1"/>
</dbReference>
<protein>
    <recommendedName>
        <fullName evidence="5">NACHT domain-containing protein</fullName>
    </recommendedName>
</protein>
<dbReference type="eggNOG" id="KOG4308">
    <property type="taxonomic scope" value="Eukaryota"/>
</dbReference>
<dbReference type="SMART" id="SM00368">
    <property type="entry name" value="LRR_RI"/>
    <property type="match status" value="6"/>
</dbReference>
<evidence type="ECO:0000256" key="1">
    <source>
        <dbReference type="ARBA" id="ARBA00022614"/>
    </source>
</evidence>
<dbReference type="GO" id="GO:0031267">
    <property type="term" value="F:small GTPase binding"/>
    <property type="evidence" value="ECO:0000318"/>
    <property type="project" value="GO_Central"/>
</dbReference>
<evidence type="ECO:0000256" key="3">
    <source>
        <dbReference type="ARBA" id="ARBA00022741"/>
    </source>
</evidence>
<dbReference type="PANTHER" id="PTHR47189:SF1">
    <property type="entry name" value="MHC CLASS II TRANSACTIVATOR"/>
    <property type="match status" value="1"/>
</dbReference>
<dbReference type="OMA" id="XESSLER"/>
<keyword evidence="7" id="KW-1185">Reference proteome</keyword>
<dbReference type="PROSITE" id="PS50837">
    <property type="entry name" value="NACHT"/>
    <property type="match status" value="1"/>
</dbReference>
<dbReference type="SMART" id="SM00367">
    <property type="entry name" value="LRR_CC"/>
    <property type="match status" value="4"/>
</dbReference>
<dbReference type="HOGENOM" id="CLU_260143_0_0_1"/>
<dbReference type="GO" id="GO:0051168">
    <property type="term" value="P:nuclear export"/>
    <property type="evidence" value="ECO:0000318"/>
    <property type="project" value="GO_Central"/>
</dbReference>
<dbReference type="GO" id="GO:0048471">
    <property type="term" value="C:perinuclear region of cytoplasm"/>
    <property type="evidence" value="ECO:0000318"/>
    <property type="project" value="GO_Central"/>
</dbReference>
<dbReference type="GeneTree" id="ENSGT00940000160652"/>
<organism evidence="6 7">
    <name type="scientific">Lepisosteus oculatus</name>
    <name type="common">Spotted gar</name>
    <dbReference type="NCBI Taxonomy" id="7918"/>
    <lineage>
        <taxon>Eukaryota</taxon>
        <taxon>Metazoa</taxon>
        <taxon>Chordata</taxon>
        <taxon>Craniata</taxon>
        <taxon>Vertebrata</taxon>
        <taxon>Euteleostomi</taxon>
        <taxon>Actinopterygii</taxon>
        <taxon>Neopterygii</taxon>
        <taxon>Holostei</taxon>
        <taxon>Semionotiformes</taxon>
        <taxon>Lepisosteidae</taxon>
        <taxon>Lepisosteus</taxon>
    </lineage>
</organism>
<keyword evidence="3" id="KW-0547">Nucleotide-binding</keyword>
<dbReference type="SUPFAM" id="SSF52047">
    <property type="entry name" value="RNI-like"/>
    <property type="match status" value="2"/>
</dbReference>
<dbReference type="Pfam" id="PF13516">
    <property type="entry name" value="LRR_6"/>
    <property type="match status" value="2"/>
</dbReference>
<dbReference type="InterPro" id="IPR007111">
    <property type="entry name" value="NACHT_NTPase"/>
</dbReference>
<sequence length="1318" mass="145642">AAMEEVGAADAAAELAQVGPQLVEVLVGQPEDVLAQVSGLLGRDEQEELRRLADRGQRVSRLVELFEGKGGAACRRLFHAVCLLCTDLPMQLDTRLMSAAGDFAVSEHPSENEQRNEISPAPHNPESYEAAMKKLLLLDGRASQGIPHSLGLEESPLIVVQKNSAKLRDRADRTWGDVPAPQDPEDSVDYVDIADLLKPPATAASRVTVLRGAAGTGKTRLVRDLARRWARGALAPFQFLFLFEFRQLNLIRRPLSLRQLLFDFFLPPEEGAGDAVLASVLARPQRVCVIFDGYDEFRCRFAAPGPGRGLRPEEPLPVAELFSSLYCGRLLRGCTLLVTCRPKDVPDLPLRAVDEVGEVLGFDYRRVEEYARRYFEHSPLRDQAVGSLLSNRNIRNMCCVPALCFISCVCLEFLLEKGPGLPKLPHTMTQFYIQILCAFLSKMQAGCSSGDPSSPLLQQYRTKIEALSQLAMTGLEDSNIVFYAQKDSEDTVQFAFRAGLLTQFEVKKEDGSRGMGCAFIHLTIQEFFAALHLMTSDSVQEAQLKKKFNLKSRWTTKADPKTVFTDTFHLYVSGLASRECTSFLGQMSRRGTLQVRKRQEAIVKILRSLAASSLTGPKLIELCRCTFESQDRELARAVGARDRYELRNFRLAPVDMVALAFVIKEAGRPICLDIAGCSMEPDCLDVLTSCTAIDSLMFRSRKYDDRFAEALSGILPSLTSLRKLEFVSGNITEVGTLKLAAVLPSCLRLMELNFSENVLTDKGLEEIANIFPKFKSLRRVILSNNAYTLDGIFILVKSMCSCLNIEEIRVNGAKEAEVLFSSGSDDVTQPHATEENRISKTFRLTNCGIQPQQLDKLLEPLRSCSSLEILDLSGNALGNGGLKKLTEALPGLRGLQEVIASDNAVTLDGVLCLADSLRTCRTMCAVDVSAGGSKRLVMEFRRSTSRASGVLSEEAAPPENGLSQGRRLSVHNSDIQPAIMEELCGRLTRCPGLSELDFSDNVLDEASIEKLVKHLPQMRWLKVLKVGNAVLSGDGALLLVRSLANCERVRAVELRLVPGCKHAALFSENQKLQSYFFFLTEPDFKELTPPLFSPPHNFEKRITPQKNSINIQLKKHSSSPLSVLPTLLLQESSLKSSTTLTSFPVLQLPRRNTEKLQSPKKCILRPQGNAFIQFVKGKVEQTTCRLSEYALSGKHMEELAAVLERCPHLAEVEVSCNSLHSEGLQDLTHTLARLASLRELEIRNNGLSLEAIESLVKELTRCPEALVLRAEEPWIQAGEAVCFVSRCLSVNSNIQEIRVHRNTVSVTVESCSAGDKAS</sequence>
<dbReference type="InParanoid" id="W5MM37"/>
<evidence type="ECO:0000259" key="5">
    <source>
        <dbReference type="PROSITE" id="PS50837"/>
    </source>
</evidence>
<proteinExistence type="predicted"/>
<dbReference type="InterPro" id="IPR001611">
    <property type="entry name" value="Leu-rich_rpt"/>
</dbReference>
<dbReference type="Proteomes" id="UP000018468">
    <property type="component" value="Linkage group LG23"/>
</dbReference>
<keyword evidence="4" id="KW-0067">ATP-binding</keyword>
<dbReference type="Pfam" id="PF05729">
    <property type="entry name" value="NACHT"/>
    <property type="match status" value="1"/>
</dbReference>
<dbReference type="GO" id="GO:0005096">
    <property type="term" value="F:GTPase activator activity"/>
    <property type="evidence" value="ECO:0000318"/>
    <property type="project" value="GO_Central"/>
</dbReference>
<dbReference type="GO" id="GO:0005524">
    <property type="term" value="F:ATP binding"/>
    <property type="evidence" value="ECO:0007669"/>
    <property type="project" value="UniProtKB-KW"/>
</dbReference>
<reference evidence="6" key="2">
    <citation type="submission" date="2025-08" db="UniProtKB">
        <authorList>
            <consortium name="Ensembl"/>
        </authorList>
    </citation>
    <scope>IDENTIFICATION</scope>
</reference>
<dbReference type="Gene3D" id="3.40.50.300">
    <property type="entry name" value="P-loop containing nucleotide triphosphate hydrolases"/>
    <property type="match status" value="1"/>
</dbReference>
<evidence type="ECO:0000256" key="2">
    <source>
        <dbReference type="ARBA" id="ARBA00022737"/>
    </source>
</evidence>
<dbReference type="InterPro" id="IPR041267">
    <property type="entry name" value="NLRP_HD2"/>
</dbReference>
<evidence type="ECO:0000313" key="6">
    <source>
        <dbReference type="Ensembl" id="ENSLOCP00000009446.1"/>
    </source>
</evidence>
<dbReference type="Bgee" id="ENSLOCG00000007780">
    <property type="expression patterns" value="Expressed in intestine and 9 other cell types or tissues"/>
</dbReference>
<dbReference type="InterPro" id="IPR032675">
    <property type="entry name" value="LRR_dom_sf"/>
</dbReference>
<dbReference type="Gene3D" id="3.80.10.10">
    <property type="entry name" value="Ribonuclease Inhibitor"/>
    <property type="match status" value="2"/>
</dbReference>
<keyword evidence="1" id="KW-0433">Leucine-rich repeat</keyword>
<dbReference type="EMBL" id="AHAT01020810">
    <property type="status" value="NOT_ANNOTATED_CDS"/>
    <property type="molecule type" value="Genomic_DNA"/>
</dbReference>
<evidence type="ECO:0000256" key="4">
    <source>
        <dbReference type="ARBA" id="ARBA00022840"/>
    </source>
</evidence>
<name>W5MM37_LEPOC</name>
<dbReference type="GO" id="GO:0005829">
    <property type="term" value="C:cytosol"/>
    <property type="evidence" value="ECO:0000318"/>
    <property type="project" value="GO_Central"/>
</dbReference>
<dbReference type="Gene3D" id="1.10.533.20">
    <property type="match status" value="1"/>
</dbReference>
<dbReference type="PANTHER" id="PTHR47189">
    <property type="entry name" value="MHC CLASS II TRANSACTIVATOR"/>
    <property type="match status" value="1"/>
</dbReference>
<keyword evidence="2" id="KW-0677">Repeat</keyword>
<accession>W5MM37</accession>
<reference evidence="7" key="1">
    <citation type="submission" date="2011-12" db="EMBL/GenBank/DDBJ databases">
        <title>The Draft Genome of Lepisosteus oculatus.</title>
        <authorList>
            <consortium name="The Broad Institute Genome Assembly &amp; Analysis Group"/>
            <consortium name="Computational R&amp;D Group"/>
            <consortium name="and Sequencing Platform"/>
            <person name="Di Palma F."/>
            <person name="Alfoldi J."/>
            <person name="Johnson J."/>
            <person name="Berlin A."/>
            <person name="Gnerre S."/>
            <person name="Jaffe D."/>
            <person name="MacCallum I."/>
            <person name="Young S."/>
            <person name="Walker B.J."/>
            <person name="Lander E.S."/>
            <person name="Lindblad-Toh K."/>
        </authorList>
    </citation>
    <scope>NUCLEOTIDE SEQUENCE [LARGE SCALE GENOMIC DNA]</scope>
</reference>
<feature type="domain" description="NACHT" evidence="5">
    <location>
        <begin position="206"/>
        <end position="342"/>
    </location>
</feature>
<dbReference type="GO" id="GO:0005634">
    <property type="term" value="C:nucleus"/>
    <property type="evidence" value="ECO:0000318"/>
    <property type="project" value="GO_Central"/>
</dbReference>
<evidence type="ECO:0000313" key="7">
    <source>
        <dbReference type="Proteomes" id="UP000018468"/>
    </source>
</evidence>
<dbReference type="Ensembl" id="ENSLOCT00000009457.1">
    <property type="protein sequence ID" value="ENSLOCP00000009446.1"/>
    <property type="gene ID" value="ENSLOCG00000007780.1"/>
</dbReference>
<dbReference type="EMBL" id="AHAT01020811">
    <property type="status" value="NOT_ANNOTATED_CDS"/>
    <property type="molecule type" value="Genomic_DNA"/>
</dbReference>
<dbReference type="InterPro" id="IPR027417">
    <property type="entry name" value="P-loop_NTPase"/>
</dbReference>
<dbReference type="EMBL" id="AHAT01020812">
    <property type="status" value="NOT_ANNOTATED_CDS"/>
    <property type="molecule type" value="Genomic_DNA"/>
</dbReference>
<reference evidence="6" key="3">
    <citation type="submission" date="2025-09" db="UniProtKB">
        <authorList>
            <consortium name="Ensembl"/>
        </authorList>
    </citation>
    <scope>IDENTIFICATION</scope>
</reference>
<dbReference type="InterPro" id="IPR006553">
    <property type="entry name" value="Leu-rich_rpt_Cys-con_subtyp"/>
</dbReference>
<dbReference type="FunCoup" id="W5MM37">
    <property type="interactions" value="553"/>
</dbReference>